<organism evidence="1 2">
    <name type="scientific">Penicillium desertorum</name>
    <dbReference type="NCBI Taxonomy" id="1303715"/>
    <lineage>
        <taxon>Eukaryota</taxon>
        <taxon>Fungi</taxon>
        <taxon>Dikarya</taxon>
        <taxon>Ascomycota</taxon>
        <taxon>Pezizomycotina</taxon>
        <taxon>Eurotiomycetes</taxon>
        <taxon>Eurotiomycetidae</taxon>
        <taxon>Eurotiales</taxon>
        <taxon>Aspergillaceae</taxon>
        <taxon>Penicillium</taxon>
    </lineage>
</organism>
<reference evidence="1" key="2">
    <citation type="journal article" date="2023" name="IMA Fungus">
        <title>Comparative genomic study of the Penicillium genus elucidates a diverse pangenome and 15 lateral gene transfer events.</title>
        <authorList>
            <person name="Petersen C."/>
            <person name="Sorensen T."/>
            <person name="Nielsen M.R."/>
            <person name="Sondergaard T.E."/>
            <person name="Sorensen J.L."/>
            <person name="Fitzpatrick D.A."/>
            <person name="Frisvad J.C."/>
            <person name="Nielsen K.L."/>
        </authorList>
    </citation>
    <scope>NUCLEOTIDE SEQUENCE</scope>
    <source>
        <strain evidence="1">IBT 17660</strain>
    </source>
</reference>
<dbReference type="EMBL" id="JAPWDO010000001">
    <property type="protein sequence ID" value="KAJ5486889.1"/>
    <property type="molecule type" value="Genomic_DNA"/>
</dbReference>
<keyword evidence="2" id="KW-1185">Reference proteome</keyword>
<evidence type="ECO:0000313" key="2">
    <source>
        <dbReference type="Proteomes" id="UP001147760"/>
    </source>
</evidence>
<evidence type="ECO:0000313" key="1">
    <source>
        <dbReference type="EMBL" id="KAJ5486889.1"/>
    </source>
</evidence>
<dbReference type="AlphaFoldDB" id="A0A9W9XA22"/>
<proteinExistence type="predicted"/>
<name>A0A9W9XA22_9EURO</name>
<gene>
    <name evidence="1" type="ORF">N7530_001189</name>
</gene>
<protein>
    <submittedName>
        <fullName evidence="1">Uncharacterized protein</fullName>
    </submittedName>
</protein>
<accession>A0A9W9XA22</accession>
<sequence>MSVWIGLRLNSRIFDQIPVADQKTNAIVTTGLRNNNMNGWGSQNLAVAEVQPALDKPHQIKLGQFYHYMEIIECDTGYPTETNPIDMK</sequence>
<comment type="caution">
    <text evidence="1">The sequence shown here is derived from an EMBL/GenBank/DDBJ whole genome shotgun (WGS) entry which is preliminary data.</text>
</comment>
<reference evidence="1" key="1">
    <citation type="submission" date="2022-12" db="EMBL/GenBank/DDBJ databases">
        <authorList>
            <person name="Petersen C."/>
        </authorList>
    </citation>
    <scope>NUCLEOTIDE SEQUENCE</scope>
    <source>
        <strain evidence="1">IBT 17660</strain>
    </source>
</reference>
<dbReference type="Proteomes" id="UP001147760">
    <property type="component" value="Unassembled WGS sequence"/>
</dbReference>